<dbReference type="GO" id="GO:0016740">
    <property type="term" value="F:transferase activity"/>
    <property type="evidence" value="ECO:0007669"/>
    <property type="project" value="UniProtKB-KW"/>
</dbReference>
<dbReference type="InterPro" id="IPR042543">
    <property type="entry name" value="AdoMet_synthase_2"/>
</dbReference>
<sequence length="416" mass="45306">MQRVSTTVQNSSITIETGRPCPTDLVLLERKGLGHPDTLADHLAEELSRTYSRYTLDRFGAVLHHNFDKLALLGGSCEVRYGAGRMTAPVKVLLNGRAAYACGGKDIPVRELAEQAVLAFFQERLPEVAGHLDLVFNITSNPSPGAVVTDGGGTDRSRWFAPRSVDDLRERRVLLANDTSLGTGWAPMAPFEAFSHALVNHLSGISEFTRANPWCGSDVKLMGHFDGARAEAILCVPQKSDHVPDRTAYLANTKEVMAECTRFAEQHLPGVDITFLLNARDVPEKDELYLTYTGSSIESGDEGVVGRGNRVNGLITPLRPMNLEGASGKNPVYHVGKLYNLAATRLAQRLYEETGSYAEVHLVSATGQRLDQPWKVLVRLAAGTPEIAKVQAQVALALGSFPELTDELVHRGVRLS</sequence>
<dbReference type="Pfam" id="PF01941">
    <property type="entry name" value="AdoMet_Synthase"/>
    <property type="match status" value="1"/>
</dbReference>
<dbReference type="EMBL" id="PYBW01000039">
    <property type="protein sequence ID" value="PYC80535.1"/>
    <property type="molecule type" value="Genomic_DNA"/>
</dbReference>
<dbReference type="Gene3D" id="3.30.300.340">
    <property type="entry name" value="S-adenosylmethionine synthetase, N-terminal domain"/>
    <property type="match status" value="1"/>
</dbReference>
<organism evidence="2 3">
    <name type="scientific">Streptomyces tateyamensis</name>
    <dbReference type="NCBI Taxonomy" id="565073"/>
    <lineage>
        <taxon>Bacteria</taxon>
        <taxon>Bacillati</taxon>
        <taxon>Actinomycetota</taxon>
        <taxon>Actinomycetes</taxon>
        <taxon>Kitasatosporales</taxon>
        <taxon>Streptomycetaceae</taxon>
        <taxon>Streptomyces</taxon>
    </lineage>
</organism>
<keyword evidence="2" id="KW-0808">Transferase</keyword>
<dbReference type="AlphaFoldDB" id="A0A2V4NJ75"/>
<dbReference type="PANTHER" id="PTHR36697:SF1">
    <property type="entry name" value="S-ADENOSYLMETHIONINE SYNTHASE"/>
    <property type="match status" value="1"/>
</dbReference>
<dbReference type="InterPro" id="IPR027790">
    <property type="entry name" value="AdoMet_synthase_2_family"/>
</dbReference>
<comment type="caution">
    <text evidence="2">The sequence shown here is derived from an EMBL/GenBank/DDBJ whole genome shotgun (WGS) entry which is preliminary data.</text>
</comment>
<protein>
    <submittedName>
        <fullName evidence="2">Methionine adenosyltransferase</fullName>
    </submittedName>
</protein>
<gene>
    <name evidence="2" type="ORF">C7C46_12660</name>
</gene>
<dbReference type="Proteomes" id="UP000248039">
    <property type="component" value="Unassembled WGS sequence"/>
</dbReference>
<dbReference type="Gene3D" id="3.30.300.10">
    <property type="match status" value="1"/>
</dbReference>
<dbReference type="PANTHER" id="PTHR36697">
    <property type="entry name" value="S-ADENOSYLMETHIONINE SYNTHASE"/>
    <property type="match status" value="1"/>
</dbReference>
<dbReference type="OrthoDB" id="9770738at2"/>
<accession>A0A2V4NJ75</accession>
<name>A0A2V4NJ75_9ACTN</name>
<evidence type="ECO:0000313" key="3">
    <source>
        <dbReference type="Proteomes" id="UP000248039"/>
    </source>
</evidence>
<dbReference type="InterPro" id="IPR042544">
    <property type="entry name" value="AdoMet_synthase_3"/>
</dbReference>
<reference evidence="2 3" key="1">
    <citation type="submission" date="2018-03" db="EMBL/GenBank/DDBJ databases">
        <title>Bioinformatic expansion and discovery of thiopeptide antibiotics.</title>
        <authorList>
            <person name="Schwalen C.J."/>
            <person name="Hudson G.A."/>
            <person name="Mitchell D.A."/>
        </authorList>
    </citation>
    <scope>NUCLEOTIDE SEQUENCE [LARGE SCALE GENOMIC DNA]</scope>
    <source>
        <strain evidence="2 3">ATCC 21389</strain>
    </source>
</reference>
<proteinExistence type="inferred from homology"/>
<dbReference type="RefSeq" id="WP_110668862.1">
    <property type="nucleotide sequence ID" value="NZ_PYBW01000039.1"/>
</dbReference>
<evidence type="ECO:0000256" key="1">
    <source>
        <dbReference type="ARBA" id="ARBA00006892"/>
    </source>
</evidence>
<comment type="similarity">
    <text evidence="1">Belongs to the AdoMet synthetase 2 family.</text>
</comment>
<evidence type="ECO:0000313" key="2">
    <source>
        <dbReference type="EMBL" id="PYC80535.1"/>
    </source>
</evidence>
<dbReference type="Gene3D" id="3.30.300.280">
    <property type="entry name" value="S-adenosylmethionine synthetase, C-terminal domain"/>
    <property type="match status" value="1"/>
</dbReference>
<keyword evidence="3" id="KW-1185">Reference proteome</keyword>